<organism evidence="10 11">
    <name type="scientific">Candidozyma auris</name>
    <name type="common">Yeast</name>
    <name type="synonym">Candida auris</name>
    <dbReference type="NCBI Taxonomy" id="498019"/>
    <lineage>
        <taxon>Eukaryota</taxon>
        <taxon>Fungi</taxon>
        <taxon>Dikarya</taxon>
        <taxon>Ascomycota</taxon>
        <taxon>Saccharomycotina</taxon>
        <taxon>Pichiomycetes</taxon>
        <taxon>Metschnikowiaceae</taxon>
        <taxon>Candidozyma</taxon>
    </lineage>
</organism>
<dbReference type="GO" id="GO:0006310">
    <property type="term" value="P:DNA recombination"/>
    <property type="evidence" value="ECO:0007669"/>
    <property type="project" value="UniProtKB-UniRule"/>
</dbReference>
<name>A0A0L0NWM5_CANAR</name>
<evidence type="ECO:0000259" key="8">
    <source>
        <dbReference type="Pfam" id="PF08743"/>
    </source>
</evidence>
<evidence type="ECO:0000256" key="6">
    <source>
        <dbReference type="ARBA" id="ARBA00023242"/>
    </source>
</evidence>
<dbReference type="AlphaFoldDB" id="A0A0L0NWM5"/>
<dbReference type="GO" id="GO:0030915">
    <property type="term" value="C:Smc5-Smc6 complex"/>
    <property type="evidence" value="ECO:0007669"/>
    <property type="project" value="UniProtKB-UniRule"/>
</dbReference>
<accession>A0A0L0NWM5</accession>
<evidence type="ECO:0000256" key="2">
    <source>
        <dbReference type="ARBA" id="ARBA00008997"/>
    </source>
</evidence>
<comment type="subunit">
    <text evidence="7">Component of the SMC5-SMC6 complex.</text>
</comment>
<feature type="domain" description="Non-structural maintenance of chromosome element 4 C-terminal" evidence="8">
    <location>
        <begin position="241"/>
        <end position="325"/>
    </location>
</feature>
<comment type="similarity">
    <text evidence="2 7">Belongs to the NSE4 family.</text>
</comment>
<dbReference type="Pfam" id="PF15412">
    <property type="entry name" value="Nse4-Nse3_bdg"/>
    <property type="match status" value="1"/>
</dbReference>
<dbReference type="GO" id="GO:0005634">
    <property type="term" value="C:nucleus"/>
    <property type="evidence" value="ECO:0007669"/>
    <property type="project" value="UniProtKB-SubCell"/>
</dbReference>
<evidence type="ECO:0000256" key="4">
    <source>
        <dbReference type="ARBA" id="ARBA00023172"/>
    </source>
</evidence>
<comment type="subcellular location">
    <subcellularLocation>
        <location evidence="1 7">Nucleus</location>
    </subcellularLocation>
</comment>
<keyword evidence="4 7" id="KW-0233">DNA recombination</keyword>
<feature type="domain" description="Nse4/EID protein Nse3/MAGE-binding" evidence="9">
    <location>
        <begin position="83"/>
        <end position="133"/>
    </location>
</feature>
<dbReference type="VEuPathDB" id="FungiDB:CJI97_004489"/>
<evidence type="ECO:0000313" key="11">
    <source>
        <dbReference type="Proteomes" id="UP000037122"/>
    </source>
</evidence>
<gene>
    <name evidence="10" type="ORF">QG37_04467</name>
</gene>
<evidence type="ECO:0000259" key="9">
    <source>
        <dbReference type="Pfam" id="PF15412"/>
    </source>
</evidence>
<protein>
    <recommendedName>
        <fullName evidence="7">Non-structural maintenance of chromosomes element 4</fullName>
    </recommendedName>
</protein>
<dbReference type="VEuPathDB" id="FungiDB:CJI96_0005447"/>
<dbReference type="InterPro" id="IPR029225">
    <property type="entry name" value="Nse4_Nse3-bd"/>
</dbReference>
<dbReference type="VEuPathDB" id="FungiDB:QG37_04467"/>
<evidence type="ECO:0000256" key="5">
    <source>
        <dbReference type="ARBA" id="ARBA00023204"/>
    </source>
</evidence>
<comment type="function">
    <text evidence="7">Component of the SMC5-SMC6 complex, that promotes sister chromatid alignment after DNA damage and facilitates double-stranded DNA breaks (DSBs) repair via homologous recombination between sister chromatids.</text>
</comment>
<dbReference type="Pfam" id="PF08743">
    <property type="entry name" value="Nse4_C"/>
    <property type="match status" value="1"/>
</dbReference>
<dbReference type="VEuPathDB" id="FungiDB:B9J08_004426"/>
<evidence type="ECO:0000256" key="1">
    <source>
        <dbReference type="ARBA" id="ARBA00004123"/>
    </source>
</evidence>
<keyword evidence="6 7" id="KW-0539">Nucleus</keyword>
<dbReference type="InterPro" id="IPR014854">
    <property type="entry name" value="Nse4_C"/>
</dbReference>
<dbReference type="InterPro" id="IPR027786">
    <property type="entry name" value="Nse4/EID"/>
</dbReference>
<dbReference type="GO" id="GO:0006281">
    <property type="term" value="P:DNA repair"/>
    <property type="evidence" value="ECO:0007669"/>
    <property type="project" value="UniProtKB-UniRule"/>
</dbReference>
<evidence type="ECO:0000313" key="10">
    <source>
        <dbReference type="EMBL" id="KND98571.1"/>
    </source>
</evidence>
<dbReference type="VEuPathDB" id="FungiDB:CJJ09_004989"/>
<evidence type="ECO:0000256" key="3">
    <source>
        <dbReference type="ARBA" id="ARBA00022763"/>
    </source>
</evidence>
<proteinExistence type="inferred from homology"/>
<dbReference type="Proteomes" id="UP000037122">
    <property type="component" value="Unassembled WGS sequence"/>
</dbReference>
<reference evidence="11" key="1">
    <citation type="journal article" date="2015" name="BMC Genomics">
        <title>Draft genome of a commonly misdiagnosed multidrug resistant pathogen Candida auris.</title>
        <authorList>
            <person name="Chatterjee S."/>
            <person name="Alampalli S.V."/>
            <person name="Nageshan R.K."/>
            <person name="Chettiar S.T."/>
            <person name="Joshi S."/>
            <person name="Tatu U.S."/>
        </authorList>
    </citation>
    <scope>NUCLEOTIDE SEQUENCE [LARGE SCALE GENOMIC DNA]</scope>
    <source>
        <strain evidence="11">6684</strain>
    </source>
</reference>
<sequence length="340" mass="38539">MSESDLESVAQNIDNISNNLKTRGIGVIAEAYEQYQKEVAKAEALAYKGEAGKVVMDKINELAQIFAQVTQNDIKELPMFMKDSEALKKTAAFAALNAEHIRFGDYSESITVEEFVDAAKKYMNPDHFEEGERAVEEAVNSDQAAANELFNSFDWRKLGTMFYLLGYKPIQSQFLYGPLATQRRRLGPRTRNVDDTLNTQGKTTAQKVSVEEIHPDPEQSTSHMVRSIYRQLVTKSAEEKLNFFVFFLNPFSFAQLVENLFYISFLVRDGKIRLDSDEDGTPYVEVLDEGDTADDGAPISHHIATFDHTTWRQLVAQYNITEPFIPHRDVPEDEDLPSTP</sequence>
<dbReference type="EMBL" id="LGST01000031">
    <property type="protein sequence ID" value="KND98571.1"/>
    <property type="molecule type" value="Genomic_DNA"/>
</dbReference>
<dbReference type="PANTHER" id="PTHR16140">
    <property type="entry name" value="NON-STRUCTURAL MAINTENANCE OF CHROMOSOMES ELEMENT 4"/>
    <property type="match status" value="1"/>
</dbReference>
<comment type="caution">
    <text evidence="10">The sequence shown here is derived from an EMBL/GenBank/DDBJ whole genome shotgun (WGS) entry which is preliminary data.</text>
</comment>
<keyword evidence="5 7" id="KW-0234">DNA repair</keyword>
<keyword evidence="3 7" id="KW-0227">DNA damage</keyword>
<evidence type="ECO:0000256" key="7">
    <source>
        <dbReference type="RuleBase" id="RU365071"/>
    </source>
</evidence>
<dbReference type="VEuPathDB" id="FungiDB:CJJ07_000368"/>
<dbReference type="PANTHER" id="PTHR16140:SF0">
    <property type="entry name" value="NON-STRUCTURAL MAINTENANCE OF CHROMOSOMES ELEMENT 4"/>
    <property type="match status" value="1"/>
</dbReference>